<dbReference type="GeneID" id="63830434"/>
<dbReference type="Proteomes" id="UP000076871">
    <property type="component" value="Unassembled WGS sequence"/>
</dbReference>
<gene>
    <name evidence="1" type="ORF">LAESUDRAFT_764254</name>
</gene>
<evidence type="ECO:0000313" key="1">
    <source>
        <dbReference type="EMBL" id="KZT00864.1"/>
    </source>
</evidence>
<dbReference type="OrthoDB" id="2804106at2759"/>
<sequence>MLLEDLQKWNSTKRGPRSNNVFNARFRQYLQIKGILPADGRLPASAMPSVVEAFIDEIRDGPDITLPLMDWSSELSSLWNKELILLLSQEFFQ</sequence>
<dbReference type="AlphaFoldDB" id="A0A165BE99"/>
<dbReference type="InParanoid" id="A0A165BE99"/>
<dbReference type="RefSeq" id="XP_040758604.1">
    <property type="nucleotide sequence ID" value="XM_040913406.1"/>
</dbReference>
<dbReference type="STRING" id="1314785.A0A165BE99"/>
<evidence type="ECO:0000313" key="2">
    <source>
        <dbReference type="Proteomes" id="UP000076871"/>
    </source>
</evidence>
<proteinExistence type="predicted"/>
<keyword evidence="2" id="KW-1185">Reference proteome</keyword>
<organism evidence="1 2">
    <name type="scientific">Laetiporus sulphureus 93-53</name>
    <dbReference type="NCBI Taxonomy" id="1314785"/>
    <lineage>
        <taxon>Eukaryota</taxon>
        <taxon>Fungi</taxon>
        <taxon>Dikarya</taxon>
        <taxon>Basidiomycota</taxon>
        <taxon>Agaricomycotina</taxon>
        <taxon>Agaricomycetes</taxon>
        <taxon>Polyporales</taxon>
        <taxon>Laetiporus</taxon>
    </lineage>
</organism>
<accession>A0A165BE99</accession>
<dbReference type="EMBL" id="KV427675">
    <property type="protein sequence ID" value="KZT00864.1"/>
    <property type="molecule type" value="Genomic_DNA"/>
</dbReference>
<name>A0A165BE99_9APHY</name>
<protein>
    <submittedName>
        <fullName evidence="1">Uncharacterized protein</fullName>
    </submittedName>
</protein>
<reference evidence="1 2" key="1">
    <citation type="journal article" date="2016" name="Mol. Biol. Evol.">
        <title>Comparative Genomics of Early-Diverging Mushroom-Forming Fungi Provides Insights into the Origins of Lignocellulose Decay Capabilities.</title>
        <authorList>
            <person name="Nagy L.G."/>
            <person name="Riley R."/>
            <person name="Tritt A."/>
            <person name="Adam C."/>
            <person name="Daum C."/>
            <person name="Floudas D."/>
            <person name="Sun H."/>
            <person name="Yadav J.S."/>
            <person name="Pangilinan J."/>
            <person name="Larsson K.H."/>
            <person name="Matsuura K."/>
            <person name="Barry K."/>
            <person name="Labutti K."/>
            <person name="Kuo R."/>
            <person name="Ohm R.A."/>
            <person name="Bhattacharya S.S."/>
            <person name="Shirouzu T."/>
            <person name="Yoshinaga Y."/>
            <person name="Martin F.M."/>
            <person name="Grigoriev I.V."/>
            <person name="Hibbett D.S."/>
        </authorList>
    </citation>
    <scope>NUCLEOTIDE SEQUENCE [LARGE SCALE GENOMIC DNA]</scope>
    <source>
        <strain evidence="1 2">93-53</strain>
    </source>
</reference>